<feature type="region of interest" description="Disordered" evidence="3">
    <location>
        <begin position="150"/>
        <end position="233"/>
    </location>
</feature>
<dbReference type="OrthoDB" id="6127264at2759"/>
<dbReference type="EMBL" id="NEDP02000459">
    <property type="protein sequence ID" value="OWF55852.1"/>
    <property type="molecule type" value="Genomic_DNA"/>
</dbReference>
<feature type="compositionally biased region" description="Basic and acidic residues" evidence="3">
    <location>
        <begin position="167"/>
        <end position="181"/>
    </location>
</feature>
<protein>
    <recommendedName>
        <fullName evidence="5">Sushi domain-containing protein</fullName>
    </recommendedName>
</protein>
<keyword evidence="4" id="KW-1133">Transmembrane helix</keyword>
<evidence type="ECO:0000256" key="2">
    <source>
        <dbReference type="PROSITE-ProRule" id="PRU00302"/>
    </source>
</evidence>
<dbReference type="AlphaFoldDB" id="A0A210R4D5"/>
<dbReference type="InterPro" id="IPR035976">
    <property type="entry name" value="Sushi/SCR/CCP_sf"/>
</dbReference>
<evidence type="ECO:0000313" key="6">
    <source>
        <dbReference type="EMBL" id="OWF55852.1"/>
    </source>
</evidence>
<feature type="compositionally biased region" description="Acidic residues" evidence="3">
    <location>
        <begin position="150"/>
        <end position="161"/>
    </location>
</feature>
<sequence length="233" mass="24798">MACPAYPSVAAATATLVNSTTVKYACISGYSMQGDTAVHCTGGVWQSTLPQCLIVYENHEVSNTINVYETIEPSEIPQWLLYIMAGSAGMAGLSFLVGLLLCCLHLLGCYSGPIVGFGGNHVYPKKQCCNCAYCCCCCCRCCKKCCTGPDDDDDEEDDEEQIGLPMLEKKDLPTKGEKDPNDQPPEDENTVNDGAKGGAKGRSKGRAKAGADDGPVVDKKNSFPPGNNKNADM</sequence>
<accession>A0A210R4D5</accession>
<feature type="transmembrane region" description="Helical" evidence="4">
    <location>
        <begin position="79"/>
        <end position="107"/>
    </location>
</feature>
<evidence type="ECO:0000313" key="7">
    <source>
        <dbReference type="Proteomes" id="UP000242188"/>
    </source>
</evidence>
<dbReference type="SMART" id="SM00032">
    <property type="entry name" value="CCP"/>
    <property type="match status" value="1"/>
</dbReference>
<dbReference type="SUPFAM" id="SSF57535">
    <property type="entry name" value="Complement control module/SCR domain"/>
    <property type="match status" value="1"/>
</dbReference>
<gene>
    <name evidence="6" type="ORF">KP79_PYT11632</name>
</gene>
<comment type="caution">
    <text evidence="2">Lacks conserved residue(s) required for the propagation of feature annotation.</text>
</comment>
<keyword evidence="1" id="KW-1015">Disulfide bond</keyword>
<evidence type="ECO:0000259" key="5">
    <source>
        <dbReference type="PROSITE" id="PS50923"/>
    </source>
</evidence>
<comment type="caution">
    <text evidence="6">The sequence shown here is derived from an EMBL/GenBank/DDBJ whole genome shotgun (WGS) entry which is preliminary data.</text>
</comment>
<evidence type="ECO:0000256" key="4">
    <source>
        <dbReference type="SAM" id="Phobius"/>
    </source>
</evidence>
<proteinExistence type="predicted"/>
<evidence type="ECO:0000256" key="1">
    <source>
        <dbReference type="ARBA" id="ARBA00023157"/>
    </source>
</evidence>
<name>A0A210R4D5_MIZYE</name>
<dbReference type="Gene3D" id="2.10.70.10">
    <property type="entry name" value="Complement Module, domain 1"/>
    <property type="match status" value="1"/>
</dbReference>
<feature type="compositionally biased region" description="Polar residues" evidence="3">
    <location>
        <begin position="224"/>
        <end position="233"/>
    </location>
</feature>
<keyword evidence="7" id="KW-1185">Reference proteome</keyword>
<dbReference type="PROSITE" id="PS50923">
    <property type="entry name" value="SUSHI"/>
    <property type="match status" value="1"/>
</dbReference>
<keyword evidence="2" id="KW-0768">Sushi</keyword>
<organism evidence="6 7">
    <name type="scientific">Mizuhopecten yessoensis</name>
    <name type="common">Japanese scallop</name>
    <name type="synonym">Patinopecten yessoensis</name>
    <dbReference type="NCBI Taxonomy" id="6573"/>
    <lineage>
        <taxon>Eukaryota</taxon>
        <taxon>Metazoa</taxon>
        <taxon>Spiralia</taxon>
        <taxon>Lophotrochozoa</taxon>
        <taxon>Mollusca</taxon>
        <taxon>Bivalvia</taxon>
        <taxon>Autobranchia</taxon>
        <taxon>Pteriomorphia</taxon>
        <taxon>Pectinida</taxon>
        <taxon>Pectinoidea</taxon>
        <taxon>Pectinidae</taxon>
        <taxon>Mizuhopecten</taxon>
    </lineage>
</organism>
<reference evidence="6 7" key="1">
    <citation type="journal article" date="2017" name="Nat. Ecol. Evol.">
        <title>Scallop genome provides insights into evolution of bilaterian karyotype and development.</title>
        <authorList>
            <person name="Wang S."/>
            <person name="Zhang J."/>
            <person name="Jiao W."/>
            <person name="Li J."/>
            <person name="Xun X."/>
            <person name="Sun Y."/>
            <person name="Guo X."/>
            <person name="Huan P."/>
            <person name="Dong B."/>
            <person name="Zhang L."/>
            <person name="Hu X."/>
            <person name="Sun X."/>
            <person name="Wang J."/>
            <person name="Zhao C."/>
            <person name="Wang Y."/>
            <person name="Wang D."/>
            <person name="Huang X."/>
            <person name="Wang R."/>
            <person name="Lv J."/>
            <person name="Li Y."/>
            <person name="Zhang Z."/>
            <person name="Liu B."/>
            <person name="Lu W."/>
            <person name="Hui Y."/>
            <person name="Liang J."/>
            <person name="Zhou Z."/>
            <person name="Hou R."/>
            <person name="Li X."/>
            <person name="Liu Y."/>
            <person name="Li H."/>
            <person name="Ning X."/>
            <person name="Lin Y."/>
            <person name="Zhao L."/>
            <person name="Xing Q."/>
            <person name="Dou J."/>
            <person name="Li Y."/>
            <person name="Mao J."/>
            <person name="Guo H."/>
            <person name="Dou H."/>
            <person name="Li T."/>
            <person name="Mu C."/>
            <person name="Jiang W."/>
            <person name="Fu Q."/>
            <person name="Fu X."/>
            <person name="Miao Y."/>
            <person name="Liu J."/>
            <person name="Yu Q."/>
            <person name="Li R."/>
            <person name="Liao H."/>
            <person name="Li X."/>
            <person name="Kong Y."/>
            <person name="Jiang Z."/>
            <person name="Chourrout D."/>
            <person name="Li R."/>
            <person name="Bao Z."/>
        </authorList>
    </citation>
    <scope>NUCLEOTIDE SEQUENCE [LARGE SCALE GENOMIC DNA]</scope>
    <source>
        <strain evidence="6 7">PY_sf001</strain>
    </source>
</reference>
<keyword evidence="4" id="KW-0472">Membrane</keyword>
<dbReference type="Proteomes" id="UP000242188">
    <property type="component" value="Unassembled WGS sequence"/>
</dbReference>
<dbReference type="InterPro" id="IPR000436">
    <property type="entry name" value="Sushi_SCR_CCP_dom"/>
</dbReference>
<feature type="domain" description="Sushi" evidence="5">
    <location>
        <begin position="1"/>
        <end position="54"/>
    </location>
</feature>
<dbReference type="CDD" id="cd00033">
    <property type="entry name" value="CCP"/>
    <property type="match status" value="1"/>
</dbReference>
<evidence type="ECO:0000256" key="3">
    <source>
        <dbReference type="SAM" id="MobiDB-lite"/>
    </source>
</evidence>
<keyword evidence="4" id="KW-0812">Transmembrane</keyword>